<dbReference type="PROSITE" id="PS50235">
    <property type="entry name" value="USP_3"/>
    <property type="match status" value="1"/>
</dbReference>
<dbReference type="FunFam" id="3.30.420.10:FF:000028">
    <property type="entry name" value="PAN2-PAN3 deadenylation complex catalytic subunit PAN2"/>
    <property type="match status" value="1"/>
</dbReference>
<dbReference type="Proteomes" id="UP000077266">
    <property type="component" value="Unassembled WGS sequence"/>
</dbReference>
<dbReference type="GO" id="GO:0004535">
    <property type="term" value="F:poly(A)-specific ribonuclease activity"/>
    <property type="evidence" value="ECO:0007669"/>
    <property type="project" value="TreeGrafter"/>
</dbReference>
<name>A0A166B976_EXIGL</name>
<evidence type="ECO:0000256" key="9">
    <source>
        <dbReference type="SAM" id="MobiDB-lite"/>
    </source>
</evidence>
<feature type="compositionally biased region" description="Basic and acidic residues" evidence="9">
    <location>
        <begin position="412"/>
        <end position="424"/>
    </location>
</feature>
<dbReference type="EMBL" id="KV425912">
    <property type="protein sequence ID" value="KZV99079.1"/>
    <property type="molecule type" value="Genomic_DNA"/>
</dbReference>
<dbReference type="InterPro" id="IPR038765">
    <property type="entry name" value="Papain-like_cys_pep_sf"/>
</dbReference>
<keyword evidence="6" id="KW-0479">Metal-binding</keyword>
<keyword evidence="12" id="KW-1185">Reference proteome</keyword>
<evidence type="ECO:0000256" key="4">
    <source>
        <dbReference type="ARBA" id="ARBA00022664"/>
    </source>
</evidence>
<keyword evidence="7" id="KW-0378">Hydrolase</keyword>
<dbReference type="SUPFAM" id="SSF53098">
    <property type="entry name" value="Ribonuclease H-like"/>
    <property type="match status" value="1"/>
</dbReference>
<keyword evidence="5" id="KW-0540">Nuclease</keyword>
<dbReference type="GO" id="GO:0031251">
    <property type="term" value="C:PAN complex"/>
    <property type="evidence" value="ECO:0007669"/>
    <property type="project" value="TreeGrafter"/>
</dbReference>
<dbReference type="GO" id="GO:0003676">
    <property type="term" value="F:nucleic acid binding"/>
    <property type="evidence" value="ECO:0007669"/>
    <property type="project" value="InterPro"/>
</dbReference>
<evidence type="ECO:0000256" key="5">
    <source>
        <dbReference type="ARBA" id="ARBA00022722"/>
    </source>
</evidence>
<dbReference type="InterPro" id="IPR013520">
    <property type="entry name" value="Ribonucl_H"/>
</dbReference>
<dbReference type="Pfam" id="PF20770">
    <property type="entry name" value="PAN2_N"/>
    <property type="match status" value="1"/>
</dbReference>
<reference evidence="11 12" key="1">
    <citation type="journal article" date="2016" name="Mol. Biol. Evol.">
        <title>Comparative Genomics of Early-Diverging Mushroom-Forming Fungi Provides Insights into the Origins of Lignocellulose Decay Capabilities.</title>
        <authorList>
            <person name="Nagy L.G."/>
            <person name="Riley R."/>
            <person name="Tritt A."/>
            <person name="Adam C."/>
            <person name="Daum C."/>
            <person name="Floudas D."/>
            <person name="Sun H."/>
            <person name="Yadav J.S."/>
            <person name="Pangilinan J."/>
            <person name="Larsson K.H."/>
            <person name="Matsuura K."/>
            <person name="Barry K."/>
            <person name="Labutti K."/>
            <person name="Kuo R."/>
            <person name="Ohm R.A."/>
            <person name="Bhattacharya S.S."/>
            <person name="Shirouzu T."/>
            <person name="Yoshinaga Y."/>
            <person name="Martin F.M."/>
            <person name="Grigoriev I.V."/>
            <person name="Hibbett D.S."/>
        </authorList>
    </citation>
    <scope>NUCLEOTIDE SEQUENCE [LARGE SCALE GENOMIC DNA]</scope>
    <source>
        <strain evidence="11 12">HHB12029</strain>
    </source>
</reference>
<dbReference type="Pfam" id="PF00929">
    <property type="entry name" value="RNase_T"/>
    <property type="match status" value="1"/>
</dbReference>
<dbReference type="GO" id="GO:0000289">
    <property type="term" value="P:nuclear-transcribed mRNA poly(A) tail shortening"/>
    <property type="evidence" value="ECO:0007669"/>
    <property type="project" value="TreeGrafter"/>
</dbReference>
<comment type="subcellular location">
    <subcellularLocation>
        <location evidence="1">Cytoplasm</location>
    </subcellularLocation>
</comment>
<dbReference type="InParanoid" id="A0A166B976"/>
<dbReference type="InterPro" id="IPR050785">
    <property type="entry name" value="PAN2-PAN3_catalytic_subunit"/>
</dbReference>
<dbReference type="InterPro" id="IPR036397">
    <property type="entry name" value="RNaseH_sf"/>
</dbReference>
<proteinExistence type="predicted"/>
<protein>
    <recommendedName>
        <fullName evidence="10">USP domain-containing protein</fullName>
    </recommendedName>
</protein>
<dbReference type="SUPFAM" id="SSF50978">
    <property type="entry name" value="WD40 repeat-like"/>
    <property type="match status" value="1"/>
</dbReference>
<keyword evidence="4" id="KW-0507">mRNA processing</keyword>
<dbReference type="Gene3D" id="3.30.420.10">
    <property type="entry name" value="Ribonuclease H-like superfamily/Ribonuclease H"/>
    <property type="match status" value="1"/>
</dbReference>
<dbReference type="PANTHER" id="PTHR15728">
    <property type="entry name" value="DEADENYLATION COMPLEX CATALYTIC SUBUNIT PAN2"/>
    <property type="match status" value="1"/>
</dbReference>
<evidence type="ECO:0000256" key="6">
    <source>
        <dbReference type="ARBA" id="ARBA00022723"/>
    </source>
</evidence>
<evidence type="ECO:0000256" key="2">
    <source>
        <dbReference type="ARBA" id="ARBA00022490"/>
    </source>
</evidence>
<dbReference type="OrthoDB" id="16516at2759"/>
<dbReference type="GO" id="GO:0000932">
    <property type="term" value="C:P-body"/>
    <property type="evidence" value="ECO:0007669"/>
    <property type="project" value="TreeGrafter"/>
</dbReference>
<dbReference type="InterPro" id="IPR048841">
    <property type="entry name" value="PAN2_N"/>
</dbReference>
<dbReference type="InterPro" id="IPR036322">
    <property type="entry name" value="WD40_repeat_dom_sf"/>
</dbReference>
<dbReference type="AlphaFoldDB" id="A0A166B976"/>
<keyword evidence="2" id="KW-0963">Cytoplasm</keyword>
<dbReference type="SUPFAM" id="SSF54001">
    <property type="entry name" value="Cysteine proteinases"/>
    <property type="match status" value="1"/>
</dbReference>
<dbReference type="STRING" id="1314781.A0A166B976"/>
<evidence type="ECO:0000256" key="8">
    <source>
        <dbReference type="ARBA" id="ARBA00022839"/>
    </source>
</evidence>
<feature type="region of interest" description="Disordered" evidence="9">
    <location>
        <begin position="409"/>
        <end position="436"/>
    </location>
</feature>
<evidence type="ECO:0000256" key="7">
    <source>
        <dbReference type="ARBA" id="ARBA00022801"/>
    </source>
</evidence>
<evidence type="ECO:0000256" key="1">
    <source>
        <dbReference type="ARBA" id="ARBA00004496"/>
    </source>
</evidence>
<dbReference type="SMART" id="SM00479">
    <property type="entry name" value="EXOIII"/>
    <property type="match status" value="1"/>
</dbReference>
<dbReference type="GO" id="GO:0046872">
    <property type="term" value="F:metal ion binding"/>
    <property type="evidence" value="ECO:0007669"/>
    <property type="project" value="UniProtKB-KW"/>
</dbReference>
<dbReference type="InterPro" id="IPR028889">
    <property type="entry name" value="USP"/>
</dbReference>
<dbReference type="GO" id="GO:0006397">
    <property type="term" value="P:mRNA processing"/>
    <property type="evidence" value="ECO:0007669"/>
    <property type="project" value="UniProtKB-KW"/>
</dbReference>
<dbReference type="Gene3D" id="2.130.10.10">
    <property type="entry name" value="YVTN repeat-like/Quinoprotein amine dehydrogenase"/>
    <property type="match status" value="1"/>
</dbReference>
<organism evidence="11 12">
    <name type="scientific">Exidia glandulosa HHB12029</name>
    <dbReference type="NCBI Taxonomy" id="1314781"/>
    <lineage>
        <taxon>Eukaryota</taxon>
        <taxon>Fungi</taxon>
        <taxon>Dikarya</taxon>
        <taxon>Basidiomycota</taxon>
        <taxon>Agaricomycotina</taxon>
        <taxon>Agaricomycetes</taxon>
        <taxon>Auriculariales</taxon>
        <taxon>Exidiaceae</taxon>
        <taxon>Exidia</taxon>
    </lineage>
</organism>
<accession>A0A166B976</accession>
<gene>
    <name evidence="11" type="ORF">EXIGLDRAFT_739011</name>
</gene>
<dbReference type="CDD" id="cd06143">
    <property type="entry name" value="PAN2_exo"/>
    <property type="match status" value="1"/>
</dbReference>
<dbReference type="FunCoup" id="A0A166B976">
    <property type="interactions" value="427"/>
</dbReference>
<evidence type="ECO:0000256" key="3">
    <source>
        <dbReference type="ARBA" id="ARBA00022574"/>
    </source>
</evidence>
<sequence>MSYAATQGIVHYYSTYREPVSALAFDPVSDTLWVGMSSGQLAAFHSNRQRSVFFPAGGTVTKILASESHVRAMSTDSTGKKTGGVGAWSKGGVSKWFYNVQQLDFCAATSSASTLVVATSTPEFVILNSSTGQTVRTVSSPAHLQSLAPSHSTVLSGGSDGQLRSHDLRTGNTVASVRAHVGGVQQVAASGSYAFTIGWALRQGRPLADPLVKVYDVRMLRAMAPVPFPSGPVAVNVHPKRSSTIVITSANGLVHIVDVANPNANPEFIQVDTATYVGAVAVSPTGGYIAFGDAEGMIQIVSAYDPYDEDGEVPFNGFDGVPPEWGDAPEPLPEIEWADNTPLNVIGMPAYNEMLLSSWTPKFLPSNPTWPPPPKIPQQVLNDLQMRHGLLSAALPRDLKGKRNVVPTLSKGRSEGRFRSDRGRRSSVLPDTPTELLGANEVPRSYRKVEIEYSKFGVEDFDFGYYNRTQYSGLETHIQGCYTNALVQALHYTTPIRQVAKSHITTDCPREHCTLCEFGFVTRMLEDARGKNCHTSNFCNSFSSIPSAPAMGIVDYEYDTAKGERTDYVVMIQQFNRFLTEQMSAEGNMFPMNPAVLPPRDIAGIPQPPPAPMTQLLGIDAKTIMVCTLCGAQRDKDSTTTTVDLMYPKKWHSEGYDFASLLRLSLIREREHKQQCSTCRQQANIRSWRAVKNSDLPPVLAVNACAYDESDTWTDVRGAAPILSSHVSLQLEDDGVEVEYEVRALVVQVISKEELVRPHLVALVKVPEAEGRDDLAGPWHLFNDFVVKNVTEEEALRFPGKWKIPTVIYLERVDTRDKLDFSQLPTAIDPAILCQDISMSLKRDRSLIRHQCLTPEELPTPGMVIAIDAEFVQLQEAETEVRSDGTKKTLRPPRRALARVSVVRGSGPREGVPFIDDHIHTSTPVVNYLTEFSGIHHGDLDPQTSRYTLVPRKVAYKKLRLLVDRGCMFVGHGLMNDFRTINIHVTPEQVIDTFDLYFLENRHRRLNLRFLSYFILKQDIQTGNHDSIEDARAAFLLYKKWHDSGEGEFAKMLDSLYREGKEVNFKAPGAVPSPVPTPAQAAVAHTRYA</sequence>
<evidence type="ECO:0000259" key="10">
    <source>
        <dbReference type="PROSITE" id="PS50235"/>
    </source>
</evidence>
<keyword evidence="3" id="KW-0853">WD repeat</keyword>
<dbReference type="InterPro" id="IPR028881">
    <property type="entry name" value="PAN2_UCH_dom"/>
</dbReference>
<dbReference type="PANTHER" id="PTHR15728:SF0">
    <property type="entry name" value="PAN2-PAN3 DEADENYLATION COMPLEX CATALYTIC SUBUNIT PAN2"/>
    <property type="match status" value="1"/>
</dbReference>
<dbReference type="InterPro" id="IPR015943">
    <property type="entry name" value="WD40/YVTN_repeat-like_dom_sf"/>
</dbReference>
<dbReference type="Gene3D" id="3.90.70.10">
    <property type="entry name" value="Cysteine proteinases"/>
    <property type="match status" value="1"/>
</dbReference>
<dbReference type="InterPro" id="IPR012337">
    <property type="entry name" value="RNaseH-like_sf"/>
</dbReference>
<feature type="domain" description="USP" evidence="10">
    <location>
        <begin position="472"/>
        <end position="813"/>
    </location>
</feature>
<dbReference type="Pfam" id="PF13423">
    <property type="entry name" value="UCH_1"/>
    <property type="match status" value="1"/>
</dbReference>
<evidence type="ECO:0000313" key="12">
    <source>
        <dbReference type="Proteomes" id="UP000077266"/>
    </source>
</evidence>
<evidence type="ECO:0000313" key="11">
    <source>
        <dbReference type="EMBL" id="KZV99079.1"/>
    </source>
</evidence>
<keyword evidence="8" id="KW-0269">Exonuclease</keyword>